<name>A0AC35F9B9_9BILA</name>
<dbReference type="Proteomes" id="UP000887580">
    <property type="component" value="Unplaced"/>
</dbReference>
<reference evidence="2" key="1">
    <citation type="submission" date="2022-11" db="UniProtKB">
        <authorList>
            <consortium name="WormBaseParasite"/>
        </authorList>
    </citation>
    <scope>IDENTIFICATION</scope>
</reference>
<dbReference type="WBParaSite" id="PS1159_v2.g14507.t1">
    <property type="protein sequence ID" value="PS1159_v2.g14507.t1"/>
    <property type="gene ID" value="PS1159_v2.g14507"/>
</dbReference>
<proteinExistence type="predicted"/>
<accession>A0AC35F9B9</accession>
<organism evidence="1 2">
    <name type="scientific">Panagrolaimus sp. PS1159</name>
    <dbReference type="NCBI Taxonomy" id="55785"/>
    <lineage>
        <taxon>Eukaryota</taxon>
        <taxon>Metazoa</taxon>
        <taxon>Ecdysozoa</taxon>
        <taxon>Nematoda</taxon>
        <taxon>Chromadorea</taxon>
        <taxon>Rhabditida</taxon>
        <taxon>Tylenchina</taxon>
        <taxon>Panagrolaimomorpha</taxon>
        <taxon>Panagrolaimoidea</taxon>
        <taxon>Panagrolaimidae</taxon>
        <taxon>Panagrolaimus</taxon>
    </lineage>
</organism>
<sequence length="155" mass="17164">MSQSEDQWSTSNLGEGSSISNELNANSGGGKLQAILGSDFETSLSKAKSVSSLLEAEIQEWEAQFPNLLIQGSSIKAEEQQPNYIQEQITTQRLSVARRLVLTTIFPEIQKLFRDELGLHLTIPKSTKSRSKSSKTITDKTETKLTLPVIQNLKK</sequence>
<evidence type="ECO:0000313" key="1">
    <source>
        <dbReference type="Proteomes" id="UP000887580"/>
    </source>
</evidence>
<evidence type="ECO:0000313" key="2">
    <source>
        <dbReference type="WBParaSite" id="PS1159_v2.g14507.t1"/>
    </source>
</evidence>
<protein>
    <submittedName>
        <fullName evidence="2">Uncharacterized protein</fullName>
    </submittedName>
</protein>